<dbReference type="Proteomes" id="UP000642488">
    <property type="component" value="Unassembled WGS sequence"/>
</dbReference>
<dbReference type="InterPro" id="IPR039437">
    <property type="entry name" value="FrzH/put_lumazine-bd"/>
</dbReference>
<dbReference type="InterPro" id="IPR032710">
    <property type="entry name" value="NTF2-like_dom_sf"/>
</dbReference>
<comment type="caution">
    <text evidence="1">The sequence shown here is derived from an EMBL/GenBank/DDBJ whole genome shotgun (WGS) entry which is preliminary data.</text>
</comment>
<proteinExistence type="predicted"/>
<dbReference type="Gene3D" id="3.10.450.50">
    <property type="match status" value="1"/>
</dbReference>
<evidence type="ECO:0000313" key="2">
    <source>
        <dbReference type="Proteomes" id="UP000642488"/>
    </source>
</evidence>
<accession>A0A934MAU7</accession>
<dbReference type="RefSeq" id="WP_198917203.1">
    <property type="nucleotide sequence ID" value="NZ_JAEKPD010000016.1"/>
</dbReference>
<dbReference type="EMBL" id="JAEKPD010000016">
    <property type="protein sequence ID" value="MBJ3764027.1"/>
    <property type="molecule type" value="Genomic_DNA"/>
</dbReference>
<keyword evidence="2" id="KW-1185">Reference proteome</keyword>
<organism evidence="1 2">
    <name type="scientific">Palleronia pontilimi</name>
    <dbReference type="NCBI Taxonomy" id="1964209"/>
    <lineage>
        <taxon>Bacteria</taxon>
        <taxon>Pseudomonadati</taxon>
        <taxon>Pseudomonadota</taxon>
        <taxon>Alphaproteobacteria</taxon>
        <taxon>Rhodobacterales</taxon>
        <taxon>Roseobacteraceae</taxon>
        <taxon>Palleronia</taxon>
    </lineage>
</organism>
<dbReference type="Pfam" id="PF12893">
    <property type="entry name" value="Lumazine_bd_2"/>
    <property type="match status" value="1"/>
</dbReference>
<reference evidence="1" key="1">
    <citation type="submission" date="2020-12" db="EMBL/GenBank/DDBJ databases">
        <title>Bacterial taxonomy.</title>
        <authorList>
            <person name="Pan X."/>
        </authorList>
    </citation>
    <scope>NUCLEOTIDE SEQUENCE</scope>
    <source>
        <strain evidence="1">KCTC 52957</strain>
    </source>
</reference>
<name>A0A934MAU7_9RHOB</name>
<sequence>MTTEDEIRALLARYIDATARRDLSQMRALFHENAAFSGTLGGRSLVGSIYPFFDHLAQNEVYSTYEARIVAVSAAKGSGGARIEERNLFGATVDTFLHMVRFDDAGWQITAKLSRPR</sequence>
<evidence type="ECO:0000313" key="1">
    <source>
        <dbReference type="EMBL" id="MBJ3764027.1"/>
    </source>
</evidence>
<dbReference type="AlphaFoldDB" id="A0A934MAU7"/>
<protein>
    <submittedName>
        <fullName evidence="1">Nuclear transport factor 2 family protein</fullName>
    </submittedName>
</protein>
<gene>
    <name evidence="1" type="ORF">ILP92_14855</name>
</gene>
<dbReference type="SUPFAM" id="SSF54427">
    <property type="entry name" value="NTF2-like"/>
    <property type="match status" value="1"/>
</dbReference>